<evidence type="ECO:0008006" key="3">
    <source>
        <dbReference type="Google" id="ProtNLM"/>
    </source>
</evidence>
<gene>
    <name evidence="1" type="ORF">KQ249_13930</name>
</gene>
<dbReference type="InterPro" id="IPR053734">
    <property type="entry name" value="Phage_Head-Tail_Connect_sf"/>
</dbReference>
<keyword evidence="2" id="KW-1185">Reference proteome</keyword>
<dbReference type="RefSeq" id="WP_014577314.1">
    <property type="nucleotide sequence ID" value="NZ_CP076686.1"/>
</dbReference>
<dbReference type="InterPro" id="IPR008018">
    <property type="entry name" value="Phage_tail_attach_FII"/>
</dbReference>
<dbReference type="Gene3D" id="2.40.10.180">
    <property type="entry name" value="Phage tail proteins"/>
    <property type="match status" value="1"/>
</dbReference>
<sequence>MASKFDSVAGRLESAIDEQFAVDAVYTDGQGASFQIRCILDRAVEQRQVYETNMPSFRNQIEIRKSYVDRPRRGDKVTIDGIDWILDGLITDDGQVTRHYANAS</sequence>
<name>A0ABX8IDQ3_9GAMM</name>
<proteinExistence type="predicted"/>
<evidence type="ECO:0000313" key="1">
    <source>
        <dbReference type="EMBL" id="QWV11783.1"/>
    </source>
</evidence>
<dbReference type="Proteomes" id="UP000683442">
    <property type="component" value="Chromosome"/>
</dbReference>
<evidence type="ECO:0000313" key="2">
    <source>
        <dbReference type="Proteomes" id="UP000683442"/>
    </source>
</evidence>
<dbReference type="GeneID" id="78560554"/>
<dbReference type="Pfam" id="PF05354">
    <property type="entry name" value="Phage_attach"/>
    <property type="match status" value="1"/>
</dbReference>
<protein>
    <recommendedName>
        <fullName evidence="3">Phage protein</fullName>
    </recommendedName>
</protein>
<dbReference type="EMBL" id="CP076686">
    <property type="protein sequence ID" value="QWV11783.1"/>
    <property type="molecule type" value="Genomic_DNA"/>
</dbReference>
<reference evidence="1 2" key="1">
    <citation type="submission" date="2021-06" db="EMBL/GenBank/DDBJ databases">
        <title>Microbial metabolic specificity influences pelagic lipid remineralization.</title>
        <authorList>
            <person name="Behrendt L."/>
            <person name="Hunter J.E."/>
            <person name="Alcolombri U."/>
            <person name="Smriga S."/>
            <person name="Mincer T."/>
            <person name="Lowenstein D.P."/>
            <person name="Peaudecerf F.J."/>
            <person name="Fernandez V.I."/>
            <person name="Fredricks H."/>
            <person name="Almblad H."/>
            <person name="Harrison J.J."/>
            <person name="Stocker R."/>
            <person name="Van Mooy B.A.S."/>
        </authorList>
    </citation>
    <scope>NUCLEOTIDE SEQUENCE [LARGE SCALE GENOMIC DNA]</scope>
    <source>
        <strain evidence="1 2">HP15-B</strain>
    </source>
</reference>
<organism evidence="1 2">
    <name type="scientific">Marinobacter adhaerens</name>
    <dbReference type="NCBI Taxonomy" id="1033846"/>
    <lineage>
        <taxon>Bacteria</taxon>
        <taxon>Pseudomonadati</taxon>
        <taxon>Pseudomonadota</taxon>
        <taxon>Gammaproteobacteria</taxon>
        <taxon>Pseudomonadales</taxon>
        <taxon>Marinobacteraceae</taxon>
        <taxon>Marinobacter</taxon>
    </lineage>
</organism>
<accession>A0ABX8IDQ3</accession>